<protein>
    <recommendedName>
        <fullName evidence="3">Site-specific recombinase XerD</fullName>
    </recommendedName>
</protein>
<dbReference type="Proteomes" id="UP001500897">
    <property type="component" value="Unassembled WGS sequence"/>
</dbReference>
<evidence type="ECO:0000313" key="2">
    <source>
        <dbReference type="Proteomes" id="UP001500897"/>
    </source>
</evidence>
<sequence length="848" mass="92693">MPRFLVEPKAVIVEAVATADPALLATVVATAVERVADTRAKRRRLAQALAADPALLTSGRPEGPRLIELLVRELLPYGPTRLVLPRCAGCGRQNVLDRVDGLRRICSPCANKAADRGRQSCAVCGRVRQVAGRDPDGRPRCGRHRPEPVDGHAAVRRLLERAGTGLDEDELAAVVTEVLPRPAQQQAVLRELTGRPDLLSGQGAHGSPRMVALITALAGRGARNVTVPACPFCRRIVSLRFGRDGARCCRRCYEQPRHQPCSSCGTSSPVMTRTPDGEPLCAPCARRDPVNHEPCTRCGRVALTYRDATGRPVCGRCQRPPVAVCSLCRVSKPCHYADTDAPRCANCTRSNNRTACSNCGRHRIVHARAADGGPLCSNCSRRRELCSACSTVRPVYARTTDGRALCKICYPKDPISFRHCTACGSLERLHHHGLCPACAAQHQLRTLLAGPDGQVHPRHEPIAAALLAGPPSSFLLWLRHPSSQELVVRLCESTEPLTHAALDAMRPLKAVSHLRAALSAHGVLPRRDEHLAAFERWLPETVAAIGDPDERALIRSFATWFHLNKLRRRSRRRPLTYGQFQTARGDVRAAIRLLAWLREHGSSLASCTQADIDRWLTSDQPGRLLVRNFLIWSARRGHCRPLAVPGRRSSRGQGALADAHLRWSISRRLLHDTALATGDRVAGCLVLLYGQSVSRITHLTTEHVHDDGRTVHLSLGARPLEVPDPLAGLVRELVRTRRGYGALGHTDDHRWLFPGVRAGRPISAQRQAARLYELGIKTRAGRSTALLELAAELPASVLSDLLGISIRTATGWSQEAGNTRPSYAAEVSRRATRAARSFGEVRKQSQDG</sequence>
<dbReference type="EMBL" id="BAAANS010000078">
    <property type="protein sequence ID" value="GAA2121376.1"/>
    <property type="molecule type" value="Genomic_DNA"/>
</dbReference>
<organism evidence="1 2">
    <name type="scientific">Kitasatospora saccharophila</name>
    <dbReference type="NCBI Taxonomy" id="407973"/>
    <lineage>
        <taxon>Bacteria</taxon>
        <taxon>Bacillati</taxon>
        <taxon>Actinomycetota</taxon>
        <taxon>Actinomycetes</taxon>
        <taxon>Kitasatosporales</taxon>
        <taxon>Streptomycetaceae</taxon>
        <taxon>Kitasatospora</taxon>
    </lineage>
</organism>
<reference evidence="2" key="1">
    <citation type="journal article" date="2019" name="Int. J. Syst. Evol. Microbiol.">
        <title>The Global Catalogue of Microorganisms (GCM) 10K type strain sequencing project: providing services to taxonomists for standard genome sequencing and annotation.</title>
        <authorList>
            <consortium name="The Broad Institute Genomics Platform"/>
            <consortium name="The Broad Institute Genome Sequencing Center for Infectious Disease"/>
            <person name="Wu L."/>
            <person name="Ma J."/>
        </authorList>
    </citation>
    <scope>NUCLEOTIDE SEQUENCE [LARGE SCALE GENOMIC DNA]</scope>
    <source>
        <strain evidence="2">JCM 14559</strain>
    </source>
</reference>
<evidence type="ECO:0008006" key="3">
    <source>
        <dbReference type="Google" id="ProtNLM"/>
    </source>
</evidence>
<name>A0ABP5JQQ5_9ACTN</name>
<gene>
    <name evidence="1" type="ORF">GCM10009759_71020</name>
</gene>
<evidence type="ECO:0000313" key="1">
    <source>
        <dbReference type="EMBL" id="GAA2121376.1"/>
    </source>
</evidence>
<keyword evidence="2" id="KW-1185">Reference proteome</keyword>
<accession>A0ABP5JQQ5</accession>
<comment type="caution">
    <text evidence="1">The sequence shown here is derived from an EMBL/GenBank/DDBJ whole genome shotgun (WGS) entry which is preliminary data.</text>
</comment>
<proteinExistence type="predicted"/>